<dbReference type="AlphaFoldDB" id="A0A4S8MJ54"/>
<keyword evidence="9" id="KW-1185">Reference proteome</keyword>
<dbReference type="OrthoDB" id="7862313at2759"/>
<organism evidence="8 9">
    <name type="scientific">Dendrothele bispora (strain CBS 962.96)</name>
    <dbReference type="NCBI Taxonomy" id="1314807"/>
    <lineage>
        <taxon>Eukaryota</taxon>
        <taxon>Fungi</taxon>
        <taxon>Dikarya</taxon>
        <taxon>Basidiomycota</taxon>
        <taxon>Agaricomycotina</taxon>
        <taxon>Agaricomycetes</taxon>
        <taxon>Agaricomycetidae</taxon>
        <taxon>Agaricales</taxon>
        <taxon>Agaricales incertae sedis</taxon>
        <taxon>Dendrothele</taxon>
    </lineage>
</organism>
<evidence type="ECO:0000259" key="6">
    <source>
        <dbReference type="SMART" id="SM00128"/>
    </source>
</evidence>
<dbReference type="GO" id="GO:0046856">
    <property type="term" value="P:phosphatidylinositol dephosphorylation"/>
    <property type="evidence" value="ECO:0007669"/>
    <property type="project" value="InterPro"/>
</dbReference>
<evidence type="ECO:0000256" key="4">
    <source>
        <dbReference type="ARBA" id="ARBA00023329"/>
    </source>
</evidence>
<evidence type="ECO:0000256" key="5">
    <source>
        <dbReference type="SAM" id="MobiDB-lite"/>
    </source>
</evidence>
<protein>
    <submittedName>
        <fullName evidence="8">DNase I-like protein</fullName>
    </submittedName>
</protein>
<dbReference type="SMART" id="SM00128">
    <property type="entry name" value="IPPc"/>
    <property type="match status" value="1"/>
</dbReference>
<feature type="compositionally biased region" description="Polar residues" evidence="5">
    <location>
        <begin position="529"/>
        <end position="539"/>
    </location>
</feature>
<evidence type="ECO:0000256" key="3">
    <source>
        <dbReference type="ARBA" id="ARBA00022753"/>
    </source>
</evidence>
<dbReference type="InterPro" id="IPR046985">
    <property type="entry name" value="IP5"/>
</dbReference>
<keyword evidence="3" id="KW-0967">Endosome</keyword>
<accession>A0A4S8MJ54</accession>
<evidence type="ECO:0000256" key="1">
    <source>
        <dbReference type="ARBA" id="ARBA00004146"/>
    </source>
</evidence>
<dbReference type="PANTHER" id="PTHR11200">
    <property type="entry name" value="INOSITOL 5-PHOSPHATASE"/>
    <property type="match status" value="1"/>
</dbReference>
<comment type="subcellular location">
    <subcellularLocation>
        <location evidence="2">Cytoplasmic vesicle</location>
        <location evidence="2">Phagosome membrane</location>
    </subcellularLocation>
    <subcellularLocation>
        <location evidence="1">Early endosome membrane</location>
    </subcellularLocation>
</comment>
<dbReference type="PANTHER" id="PTHR11200:SF300">
    <property type="entry name" value="TYPE II INOSITOL 1,4,5-TRISPHOSPHATE 5-PHOSPHATASE"/>
    <property type="match status" value="1"/>
</dbReference>
<dbReference type="EMBL" id="ML179079">
    <property type="protein sequence ID" value="THV02214.1"/>
    <property type="molecule type" value="Genomic_DNA"/>
</dbReference>
<evidence type="ECO:0000259" key="7">
    <source>
        <dbReference type="SMART" id="SM00324"/>
    </source>
</evidence>
<sequence>MEKAIKLLLRSSDELLRVLETYSIPINDLENRSVSNNADSSESINESRRRRIVAVVTHKDEENDWEEGSVFILKNKLFSSPYQDEFEIDRVLPVHGDFTITMAQVNRADLGVSVQLPSESALNQSRSGLRLHITPGGESEPLDLFTYDVQGLKNVLAECRRLRELAGMLTYIHTDNISLMACVDLSPETQTYSWLAPYVSNNVHIPPFTSVFPNIQETHRPLFTRLSPASAGTPGEDGKDVITIRDDWIRSRARNECRKARARLHLRIGTFNVNGKMPSQDLSVWVRSTVNEKKDFASVLPPLNEISPFSIGENNPIDEQVEDTLQTTSSSFSYSSTASTNAVHSPSPTASSFSTAPSVFTATPSATTVQTENSVLPSPASSTSVYSPIIVETEPVLVPTLNADQTDPSDPDMLILGFQELDLSAEALIYSTSTVREDAWCTAIFAALGEKGGMYEKLASKQLVGMLIIIIVKKSLKSCFSNIMTSSAGVGLMGYMGNKGGTAIRLTFTPPTTLIPALDNILSHESTKSGEPSTPTATSPKLDFQPSPSSQPSHESHGIKNLGSTVLTFVCSHLAAFDEMVAQRNTDYHSLIKKFVFDSSSAVSGVVDAESQEMPGQFESSPQHHPQEIQEKFSVFETDTLFWMGDLNYRIDLPDQEVRTLLSSEHWSDHGKYLLKYDQLKNSIENKHAFDMFSEHEITHLPTYRFSPGVAVDSLGYDVKRKPAWTDRILYVHSPLTTQIQPVTYASHREISFSDHQPVSAEFALDVDLFDKHQIHATATSLFRQVYGMEEQQERSKLRLSENTVDFGDLFYGREKTYTLSIQNTGKVPVAFRFLPLDAESEIHPRWLKISRMTGLLLPKELIEITMTTIVDNDVASELNLGPRNLNHTLILHSVMGKDLFVVVSATYHYTCFANELSRLTRLPGSIRALRGPEDLLHEDRAINAPREVMRLVNWMMTTSHSVDCLFLNRADQDIVHRLRECLDTGEDFPYSHEAKDSTVLVAFGETLLQLLDSLTECIVSTSLHAQCVSPVSRDEAFEVLDSFPQATVNVWISVTAFLHYVVQTSPDPESKAQRIATVFAPVFFGLFRKDSNPSASSATSTPAITPLQSQAFILHFIQ</sequence>
<dbReference type="SUPFAM" id="SSF48350">
    <property type="entry name" value="GTPase activation domain, GAP"/>
    <property type="match status" value="1"/>
</dbReference>
<dbReference type="InterPro" id="IPR000300">
    <property type="entry name" value="IPPc"/>
</dbReference>
<name>A0A4S8MJ54_DENBC</name>
<dbReference type="Pfam" id="PF21310">
    <property type="entry name" value="OCRL-like_ASH"/>
    <property type="match status" value="1"/>
</dbReference>
<feature type="domain" description="Inositol polyphosphate-related phosphatase" evidence="6">
    <location>
        <begin position="365"/>
        <end position="771"/>
    </location>
</feature>
<feature type="domain" description="Rho-GAP" evidence="7">
    <location>
        <begin position="943"/>
        <end position="1113"/>
    </location>
</feature>
<evidence type="ECO:0000313" key="9">
    <source>
        <dbReference type="Proteomes" id="UP000297245"/>
    </source>
</evidence>
<keyword evidence="4" id="KW-0968">Cytoplasmic vesicle</keyword>
<dbReference type="InterPro" id="IPR000198">
    <property type="entry name" value="RhoGAP_dom"/>
</dbReference>
<reference evidence="8 9" key="1">
    <citation type="journal article" date="2019" name="Nat. Ecol. Evol.">
        <title>Megaphylogeny resolves global patterns of mushroom evolution.</title>
        <authorList>
            <person name="Varga T."/>
            <person name="Krizsan K."/>
            <person name="Foldi C."/>
            <person name="Dima B."/>
            <person name="Sanchez-Garcia M."/>
            <person name="Sanchez-Ramirez S."/>
            <person name="Szollosi G.J."/>
            <person name="Szarkandi J.G."/>
            <person name="Papp V."/>
            <person name="Albert L."/>
            <person name="Andreopoulos W."/>
            <person name="Angelini C."/>
            <person name="Antonin V."/>
            <person name="Barry K.W."/>
            <person name="Bougher N.L."/>
            <person name="Buchanan P."/>
            <person name="Buyck B."/>
            <person name="Bense V."/>
            <person name="Catcheside P."/>
            <person name="Chovatia M."/>
            <person name="Cooper J."/>
            <person name="Damon W."/>
            <person name="Desjardin D."/>
            <person name="Finy P."/>
            <person name="Geml J."/>
            <person name="Haridas S."/>
            <person name="Hughes K."/>
            <person name="Justo A."/>
            <person name="Karasinski D."/>
            <person name="Kautmanova I."/>
            <person name="Kiss B."/>
            <person name="Kocsube S."/>
            <person name="Kotiranta H."/>
            <person name="LaButti K.M."/>
            <person name="Lechner B.E."/>
            <person name="Liimatainen K."/>
            <person name="Lipzen A."/>
            <person name="Lukacs Z."/>
            <person name="Mihaltcheva S."/>
            <person name="Morgado L.N."/>
            <person name="Niskanen T."/>
            <person name="Noordeloos M.E."/>
            <person name="Ohm R.A."/>
            <person name="Ortiz-Santana B."/>
            <person name="Ovrebo C."/>
            <person name="Racz N."/>
            <person name="Riley R."/>
            <person name="Savchenko A."/>
            <person name="Shiryaev A."/>
            <person name="Soop K."/>
            <person name="Spirin V."/>
            <person name="Szebenyi C."/>
            <person name="Tomsovsky M."/>
            <person name="Tulloss R.E."/>
            <person name="Uehling J."/>
            <person name="Grigoriev I.V."/>
            <person name="Vagvolgyi C."/>
            <person name="Papp T."/>
            <person name="Martin F.M."/>
            <person name="Miettinen O."/>
            <person name="Hibbett D.S."/>
            <person name="Nagy L.G."/>
        </authorList>
    </citation>
    <scope>NUCLEOTIDE SEQUENCE [LARGE SCALE GENOMIC DNA]</scope>
    <source>
        <strain evidence="8 9">CBS 962.96</strain>
    </source>
</reference>
<dbReference type="Pfam" id="PF00620">
    <property type="entry name" value="RhoGAP"/>
    <property type="match status" value="1"/>
</dbReference>
<evidence type="ECO:0000256" key="2">
    <source>
        <dbReference type="ARBA" id="ARBA00004580"/>
    </source>
</evidence>
<feature type="region of interest" description="Disordered" evidence="5">
    <location>
        <begin position="326"/>
        <end position="350"/>
    </location>
</feature>
<dbReference type="GO" id="GO:0007165">
    <property type="term" value="P:signal transduction"/>
    <property type="evidence" value="ECO:0007669"/>
    <property type="project" value="InterPro"/>
</dbReference>
<evidence type="ECO:0000313" key="8">
    <source>
        <dbReference type="EMBL" id="THV02214.1"/>
    </source>
</evidence>
<dbReference type="Pfam" id="PF22669">
    <property type="entry name" value="Exo_endo_phos2"/>
    <property type="match status" value="2"/>
</dbReference>
<feature type="compositionally biased region" description="Low complexity" evidence="5">
    <location>
        <begin position="327"/>
        <end position="350"/>
    </location>
</feature>
<dbReference type="GO" id="GO:0004439">
    <property type="term" value="F:phosphatidylinositol-4,5-bisphosphate 5-phosphatase activity"/>
    <property type="evidence" value="ECO:0007669"/>
    <property type="project" value="TreeGrafter"/>
</dbReference>
<dbReference type="InterPro" id="IPR008936">
    <property type="entry name" value="Rho_GTPase_activation_prot"/>
</dbReference>
<proteinExistence type="predicted"/>
<dbReference type="Gene3D" id="2.60.40.10">
    <property type="entry name" value="Immunoglobulins"/>
    <property type="match status" value="1"/>
</dbReference>
<dbReference type="InterPro" id="IPR013783">
    <property type="entry name" value="Ig-like_fold"/>
</dbReference>
<dbReference type="Gene3D" id="3.60.10.10">
    <property type="entry name" value="Endonuclease/exonuclease/phosphatase"/>
    <property type="match status" value="1"/>
</dbReference>
<dbReference type="Proteomes" id="UP000297245">
    <property type="component" value="Unassembled WGS sequence"/>
</dbReference>
<dbReference type="GO" id="GO:0031901">
    <property type="term" value="C:early endosome membrane"/>
    <property type="evidence" value="ECO:0007669"/>
    <property type="project" value="UniProtKB-SubCell"/>
</dbReference>
<dbReference type="SMART" id="SM00324">
    <property type="entry name" value="RhoGAP"/>
    <property type="match status" value="1"/>
</dbReference>
<dbReference type="SUPFAM" id="SSF56219">
    <property type="entry name" value="DNase I-like"/>
    <property type="match status" value="1"/>
</dbReference>
<dbReference type="InterPro" id="IPR048869">
    <property type="entry name" value="OCRL-1_2_ASH"/>
</dbReference>
<dbReference type="InterPro" id="IPR036691">
    <property type="entry name" value="Endo/exonu/phosph_ase_sf"/>
</dbReference>
<gene>
    <name evidence="8" type="ORF">K435DRAFT_853025</name>
</gene>
<dbReference type="Gene3D" id="1.10.555.10">
    <property type="entry name" value="Rho GTPase activation protein"/>
    <property type="match status" value="1"/>
</dbReference>
<feature type="region of interest" description="Disordered" evidence="5">
    <location>
        <begin position="524"/>
        <end position="559"/>
    </location>
</feature>